<protein>
    <submittedName>
        <fullName evidence="2">Uncharacterized protein</fullName>
    </submittedName>
</protein>
<keyword evidence="1" id="KW-1133">Transmembrane helix</keyword>
<proteinExistence type="predicted"/>
<dbReference type="AlphaFoldDB" id="A0A7Y9G808"/>
<accession>A0A7Y9G808</accession>
<feature type="transmembrane region" description="Helical" evidence="1">
    <location>
        <begin position="72"/>
        <end position="94"/>
    </location>
</feature>
<comment type="caution">
    <text evidence="2">The sequence shown here is derived from an EMBL/GenBank/DDBJ whole genome shotgun (WGS) entry which is preliminary data.</text>
</comment>
<dbReference type="RefSeq" id="WP_179832924.1">
    <property type="nucleotide sequence ID" value="NZ_BMRD01000012.1"/>
</dbReference>
<dbReference type="EMBL" id="JACCBT010000001">
    <property type="protein sequence ID" value="NYE11563.1"/>
    <property type="molecule type" value="Genomic_DNA"/>
</dbReference>
<name>A0A7Y9G808_9ACTN</name>
<reference evidence="2 3" key="1">
    <citation type="submission" date="2020-07" db="EMBL/GenBank/DDBJ databases">
        <title>Sequencing the genomes of 1000 actinobacteria strains.</title>
        <authorList>
            <person name="Klenk H.-P."/>
        </authorList>
    </citation>
    <scope>NUCLEOTIDE SEQUENCE [LARGE SCALE GENOMIC DNA]</scope>
    <source>
        <strain evidence="2 3">DSM 43461</strain>
    </source>
</reference>
<evidence type="ECO:0000313" key="2">
    <source>
        <dbReference type="EMBL" id="NYE11563.1"/>
    </source>
</evidence>
<evidence type="ECO:0000256" key="1">
    <source>
        <dbReference type="SAM" id="Phobius"/>
    </source>
</evidence>
<sequence length="199" mass="20843">MWRNRTAWLGVAGGLLVAVAGLAVANPFRWIGLGDRTWLWTFVGAAGLGALCATCGRLAVAGRGLARLASALAAVGLCLAALVAAGGGLLVLAFRDGDQRVVAASPDGRFEVVVHDTSNIIDPVQGAYVQTTNGPFSRRAYLGCFNSESGASVESARFVGPDTVILEGTKRWELRFDSANVRSIETVEEGACTRQLYTG</sequence>
<gene>
    <name evidence="2" type="ORF">BJ999_001859</name>
</gene>
<organism evidence="2 3">
    <name type="scientific">Actinomadura citrea</name>
    <dbReference type="NCBI Taxonomy" id="46158"/>
    <lineage>
        <taxon>Bacteria</taxon>
        <taxon>Bacillati</taxon>
        <taxon>Actinomycetota</taxon>
        <taxon>Actinomycetes</taxon>
        <taxon>Streptosporangiales</taxon>
        <taxon>Thermomonosporaceae</taxon>
        <taxon>Actinomadura</taxon>
    </lineage>
</organism>
<feature type="transmembrane region" description="Helical" evidence="1">
    <location>
        <begin position="39"/>
        <end position="60"/>
    </location>
</feature>
<evidence type="ECO:0000313" key="3">
    <source>
        <dbReference type="Proteomes" id="UP000591272"/>
    </source>
</evidence>
<keyword evidence="1" id="KW-0472">Membrane</keyword>
<dbReference type="Proteomes" id="UP000591272">
    <property type="component" value="Unassembled WGS sequence"/>
</dbReference>
<keyword evidence="1" id="KW-0812">Transmembrane</keyword>
<keyword evidence="3" id="KW-1185">Reference proteome</keyword>